<dbReference type="GO" id="GO:0009236">
    <property type="term" value="P:cobalamin biosynthetic process"/>
    <property type="evidence" value="ECO:0007669"/>
    <property type="project" value="UniProtKB-UniRule"/>
</dbReference>
<protein>
    <recommendedName>
        <fullName evidence="5 10">Nicotinate-nucleotide--dimethylbenzimidazole phosphoribosyltransferase</fullName>
        <ecNumber evidence="4 10">2.4.2.21</ecNumber>
    </recommendedName>
</protein>
<evidence type="ECO:0000256" key="7">
    <source>
        <dbReference type="ARBA" id="ARBA00022676"/>
    </source>
</evidence>
<keyword evidence="8 11" id="KW-0808">Transferase</keyword>
<dbReference type="Gene3D" id="3.40.50.10210">
    <property type="match status" value="1"/>
</dbReference>
<dbReference type="InterPro" id="IPR023195">
    <property type="entry name" value="Nict_dMeBzImd_PRibTrfase_N"/>
</dbReference>
<keyword evidence="7 11" id="KW-0328">Glycosyltransferase</keyword>
<evidence type="ECO:0000256" key="5">
    <source>
        <dbReference type="ARBA" id="ARBA00015486"/>
    </source>
</evidence>
<dbReference type="InterPro" id="IPR017846">
    <property type="entry name" value="Nict_dMeBzImd_PRibTrfase_bact"/>
</dbReference>
<dbReference type="EC" id="2.4.2.21" evidence="4 10"/>
<evidence type="ECO:0000256" key="1">
    <source>
        <dbReference type="ARBA" id="ARBA00002197"/>
    </source>
</evidence>
<evidence type="ECO:0000313" key="11">
    <source>
        <dbReference type="EMBL" id="OUP53686.1"/>
    </source>
</evidence>
<reference evidence="12" key="1">
    <citation type="submission" date="2017-04" db="EMBL/GenBank/DDBJ databases">
        <title>Function of individual gut microbiota members based on whole genome sequencing of pure cultures obtained from chicken caecum.</title>
        <authorList>
            <person name="Medvecky M."/>
            <person name="Cejkova D."/>
            <person name="Polansky O."/>
            <person name="Karasova D."/>
            <person name="Kubasova T."/>
            <person name="Cizek A."/>
            <person name="Rychlik I."/>
        </authorList>
    </citation>
    <scope>NUCLEOTIDE SEQUENCE [LARGE SCALE GENOMIC DNA]</scope>
    <source>
        <strain evidence="12">An180</strain>
    </source>
</reference>
<dbReference type="InterPro" id="IPR036087">
    <property type="entry name" value="Nict_dMeBzImd_PRibTrfase_sf"/>
</dbReference>
<dbReference type="PANTHER" id="PTHR43463:SF1">
    <property type="entry name" value="NICOTINATE-NUCLEOTIDE--DIMETHYLBENZIMIDAZOLE PHOSPHORIBOSYLTRANSFERASE"/>
    <property type="match status" value="1"/>
</dbReference>
<evidence type="ECO:0000256" key="10">
    <source>
        <dbReference type="NCBIfam" id="TIGR03160"/>
    </source>
</evidence>
<dbReference type="AlphaFoldDB" id="A0A1Y4LAD9"/>
<evidence type="ECO:0000256" key="9">
    <source>
        <dbReference type="ARBA" id="ARBA00047340"/>
    </source>
</evidence>
<dbReference type="InterPro" id="IPR003200">
    <property type="entry name" value="Nict_dMeBzImd_PRibTrfase"/>
</dbReference>
<comment type="pathway">
    <text evidence="2">Nucleoside biosynthesis; alpha-ribazole biosynthesis; alpha-ribazole from 5,6-dimethylbenzimidazole: step 1/2.</text>
</comment>
<comment type="function">
    <text evidence="1">Catalyzes the synthesis of alpha-ribazole-5'-phosphate from nicotinate mononucleotide (NAMN) and 5,6-dimethylbenzimidazole (DMB).</text>
</comment>
<evidence type="ECO:0000313" key="12">
    <source>
        <dbReference type="Proteomes" id="UP000195897"/>
    </source>
</evidence>
<accession>A0A1Y4LAD9</accession>
<dbReference type="UniPathway" id="UPA00061">
    <property type="reaction ID" value="UER00516"/>
</dbReference>
<dbReference type="NCBIfam" id="TIGR03160">
    <property type="entry name" value="cobT_DBIPRT"/>
    <property type="match status" value="1"/>
</dbReference>
<proteinExistence type="inferred from homology"/>
<dbReference type="EMBL" id="NFKK01000003">
    <property type="protein sequence ID" value="OUP53686.1"/>
    <property type="molecule type" value="Genomic_DNA"/>
</dbReference>
<dbReference type="Gene3D" id="1.10.1610.10">
    <property type="match status" value="1"/>
</dbReference>
<keyword evidence="6" id="KW-0169">Cobalamin biosynthesis</keyword>
<dbReference type="Pfam" id="PF02277">
    <property type="entry name" value="DBI_PRT"/>
    <property type="match status" value="1"/>
</dbReference>
<comment type="caution">
    <text evidence="11">The sequence shown here is derived from an EMBL/GenBank/DDBJ whole genome shotgun (WGS) entry which is preliminary data.</text>
</comment>
<dbReference type="SUPFAM" id="SSF52733">
    <property type="entry name" value="Nicotinate mononucleotide:5,6-dimethylbenzimidazole phosphoribosyltransferase (CobT)"/>
    <property type="match status" value="1"/>
</dbReference>
<dbReference type="FunFam" id="3.40.50.10210:FF:000001">
    <property type="entry name" value="Nicotinate-nucleotide--dimethylbenzimidazole phosphoribosyltransferase"/>
    <property type="match status" value="1"/>
</dbReference>
<evidence type="ECO:0000256" key="8">
    <source>
        <dbReference type="ARBA" id="ARBA00022679"/>
    </source>
</evidence>
<name>A0A1Y4LAD9_9FIRM</name>
<gene>
    <name evidence="11" type="ORF">B5F17_03630</name>
</gene>
<evidence type="ECO:0000256" key="6">
    <source>
        <dbReference type="ARBA" id="ARBA00022573"/>
    </source>
</evidence>
<dbReference type="GO" id="GO:0008939">
    <property type="term" value="F:nicotinate-nucleotide-dimethylbenzimidazole phosphoribosyltransferase activity"/>
    <property type="evidence" value="ECO:0007669"/>
    <property type="project" value="UniProtKB-UniRule"/>
</dbReference>
<comment type="catalytic activity">
    <reaction evidence="9">
        <text>5,6-dimethylbenzimidazole + nicotinate beta-D-ribonucleotide = alpha-ribazole 5'-phosphate + nicotinate + H(+)</text>
        <dbReference type="Rhea" id="RHEA:11196"/>
        <dbReference type="ChEBI" id="CHEBI:15378"/>
        <dbReference type="ChEBI" id="CHEBI:15890"/>
        <dbReference type="ChEBI" id="CHEBI:32544"/>
        <dbReference type="ChEBI" id="CHEBI:57502"/>
        <dbReference type="ChEBI" id="CHEBI:57918"/>
        <dbReference type="EC" id="2.4.2.21"/>
    </reaction>
</comment>
<sequence>MTLEQTIAAIRPLCAQSAEEAKQYFSSIAIPLGSLGMLQDAIVQIAGIQHQAHPKISQRSVAVFCADNGVVAQGVTQCGQDVTAIVTENLNRAQTSVCRMALHTNVRVLPIDIGVACDVQGEKIIRRKIAYGTQDMTQAPAMTREDCIRALEVGIEMAEKCKADGDHIVAVGEMGIGNTTSTAAVTAVLTGRPVTEVTGRGAGLSTEGLHRKIAAIEKAITLNQPDPSDVVDVISKVGGFDIAGITGFYLGAAAQGMPIVADGVITAAAALCAVRLCPAVQDYIIFAHESQEPAGRVLLDTLGVHPFITAGMRLGEGTGAIAAIALLDLAFTVYDEMPCFVDTAIEAYQPLT</sequence>
<dbReference type="Proteomes" id="UP000195897">
    <property type="component" value="Unassembled WGS sequence"/>
</dbReference>
<dbReference type="NCBIfam" id="NF000996">
    <property type="entry name" value="PRK00105.1"/>
    <property type="match status" value="1"/>
</dbReference>
<dbReference type="CDD" id="cd02439">
    <property type="entry name" value="DMB-PRT_CobT"/>
    <property type="match status" value="1"/>
</dbReference>
<evidence type="ECO:0000256" key="2">
    <source>
        <dbReference type="ARBA" id="ARBA00005049"/>
    </source>
</evidence>
<comment type="similarity">
    <text evidence="3">Belongs to the CobT family.</text>
</comment>
<dbReference type="PANTHER" id="PTHR43463">
    <property type="entry name" value="NICOTINATE-NUCLEOTIDE--DIMETHYLBENZIMIDAZOLE PHOSPHORIBOSYLTRANSFERASE"/>
    <property type="match status" value="1"/>
</dbReference>
<evidence type="ECO:0000256" key="3">
    <source>
        <dbReference type="ARBA" id="ARBA00007110"/>
    </source>
</evidence>
<organism evidence="11 12">
    <name type="scientific">Butyricicoccus pullicaecorum</name>
    <dbReference type="NCBI Taxonomy" id="501571"/>
    <lineage>
        <taxon>Bacteria</taxon>
        <taxon>Bacillati</taxon>
        <taxon>Bacillota</taxon>
        <taxon>Clostridia</taxon>
        <taxon>Eubacteriales</taxon>
        <taxon>Butyricicoccaceae</taxon>
        <taxon>Butyricicoccus</taxon>
    </lineage>
</organism>
<evidence type="ECO:0000256" key="4">
    <source>
        <dbReference type="ARBA" id="ARBA00011991"/>
    </source>
</evidence>
<dbReference type="RefSeq" id="WP_087370924.1">
    <property type="nucleotide sequence ID" value="NZ_NFKK01000003.1"/>
</dbReference>